<dbReference type="InterPro" id="IPR011009">
    <property type="entry name" value="Kinase-like_dom_sf"/>
</dbReference>
<comment type="pathway">
    <text evidence="1">Phospholipid metabolism; phosphatidylethanolamine biosynthesis; phosphatidylethanolamine from ethanolamine: step 1/3.</text>
</comment>
<dbReference type="GO" id="GO:0005737">
    <property type="term" value="C:cytoplasm"/>
    <property type="evidence" value="ECO:0007669"/>
    <property type="project" value="TreeGrafter"/>
</dbReference>
<comment type="caution">
    <text evidence="4">The sequence shown here is derived from an EMBL/GenBank/DDBJ whole genome shotgun (WGS) entry which is preliminary data.</text>
</comment>
<dbReference type="PANTHER" id="PTHR22603:SF66">
    <property type="entry name" value="ETHANOLAMINE KINASE"/>
    <property type="match status" value="1"/>
</dbReference>
<evidence type="ECO:0000256" key="2">
    <source>
        <dbReference type="ARBA" id="ARBA00038211"/>
    </source>
</evidence>
<gene>
    <name evidence="4" type="ORF">M8C21_030649</name>
</gene>
<keyword evidence="5" id="KW-1185">Reference proteome</keyword>
<dbReference type="Pfam" id="PF01633">
    <property type="entry name" value="Choline_kinase"/>
    <property type="match status" value="1"/>
</dbReference>
<evidence type="ECO:0000256" key="3">
    <source>
        <dbReference type="ARBA" id="ARBA00038874"/>
    </source>
</evidence>
<evidence type="ECO:0000313" key="5">
    <source>
        <dbReference type="Proteomes" id="UP001206925"/>
    </source>
</evidence>
<dbReference type="EMBL" id="JAMZMK010009445">
    <property type="protein sequence ID" value="KAI7735721.1"/>
    <property type="molecule type" value="Genomic_DNA"/>
</dbReference>
<proteinExistence type="inferred from homology"/>
<name>A0AAD5C5H1_AMBAR</name>
<organism evidence="4 5">
    <name type="scientific">Ambrosia artemisiifolia</name>
    <name type="common">Common ragweed</name>
    <dbReference type="NCBI Taxonomy" id="4212"/>
    <lineage>
        <taxon>Eukaryota</taxon>
        <taxon>Viridiplantae</taxon>
        <taxon>Streptophyta</taxon>
        <taxon>Embryophyta</taxon>
        <taxon>Tracheophyta</taxon>
        <taxon>Spermatophyta</taxon>
        <taxon>Magnoliopsida</taxon>
        <taxon>eudicotyledons</taxon>
        <taxon>Gunneridae</taxon>
        <taxon>Pentapetalae</taxon>
        <taxon>asterids</taxon>
        <taxon>campanulids</taxon>
        <taxon>Asterales</taxon>
        <taxon>Asteraceae</taxon>
        <taxon>Asteroideae</taxon>
        <taxon>Heliantheae alliance</taxon>
        <taxon>Heliantheae</taxon>
        <taxon>Ambrosia</taxon>
    </lineage>
</organism>
<dbReference type="CDD" id="cd05157">
    <property type="entry name" value="ETNK_euk"/>
    <property type="match status" value="1"/>
</dbReference>
<dbReference type="GO" id="GO:0006646">
    <property type="term" value="P:phosphatidylethanolamine biosynthetic process"/>
    <property type="evidence" value="ECO:0007669"/>
    <property type="project" value="TreeGrafter"/>
</dbReference>
<sequence length="304" mass="35352">MGFNFDFDLDRELFKELFNHWSNLNESHFAAKQLSGGITNRLLKVSVEEENGNMVHVTVRIYGPNTECVINRDRELQAIPHLSAAGFGPKLLGTFENGMVQSFIHARTLDASDMRKPKLAAEIAKQLKSFHQVDIPGSKEPQLWNDIFKFLKKASNLTYDDCKQQNVYNKISFKEVETELIKLKELTGQLEAPVVFAHNDLLSGNLMLNDDEGKYPSKDEQYHFFRHYLNPEKPNEVSDNDLEALYVETTCYMLVSHLYWGLWALIQEKISDIDFDYLEYFFLRYNEYKRRKNGCFSLAKSYLS</sequence>
<dbReference type="EC" id="2.7.1.82" evidence="3"/>
<dbReference type="Proteomes" id="UP001206925">
    <property type="component" value="Unassembled WGS sequence"/>
</dbReference>
<comment type="similarity">
    <text evidence="2">Belongs to the choline/ethanolamine kinase family.</text>
</comment>
<dbReference type="Gene3D" id="3.90.1200.10">
    <property type="match status" value="2"/>
</dbReference>
<evidence type="ECO:0000313" key="4">
    <source>
        <dbReference type="EMBL" id="KAI7735721.1"/>
    </source>
</evidence>
<accession>A0AAD5C5H1</accession>
<reference evidence="4" key="1">
    <citation type="submission" date="2022-06" db="EMBL/GenBank/DDBJ databases">
        <title>Uncovering the hologenomic basis of an extraordinary plant invasion.</title>
        <authorList>
            <person name="Bieker V.C."/>
            <person name="Martin M.D."/>
            <person name="Gilbert T."/>
            <person name="Hodgins K."/>
            <person name="Battlay P."/>
            <person name="Petersen B."/>
            <person name="Wilson J."/>
        </authorList>
    </citation>
    <scope>NUCLEOTIDE SEQUENCE</scope>
    <source>
        <strain evidence="4">AA19_3_7</strain>
        <tissue evidence="4">Leaf</tissue>
    </source>
</reference>
<dbReference type="GO" id="GO:0004305">
    <property type="term" value="F:ethanolamine kinase activity"/>
    <property type="evidence" value="ECO:0007669"/>
    <property type="project" value="UniProtKB-EC"/>
</dbReference>
<dbReference type="PANTHER" id="PTHR22603">
    <property type="entry name" value="CHOLINE/ETHANOALAMINE KINASE"/>
    <property type="match status" value="1"/>
</dbReference>
<evidence type="ECO:0000256" key="1">
    <source>
        <dbReference type="ARBA" id="ARBA00037883"/>
    </source>
</evidence>
<dbReference type="AlphaFoldDB" id="A0AAD5C5H1"/>
<dbReference type="SUPFAM" id="SSF56112">
    <property type="entry name" value="Protein kinase-like (PK-like)"/>
    <property type="match status" value="1"/>
</dbReference>
<protein>
    <recommendedName>
        <fullName evidence="3">ethanolamine kinase</fullName>
        <ecNumber evidence="3">2.7.1.82</ecNumber>
    </recommendedName>
</protein>
<dbReference type="Gene3D" id="3.30.200.20">
    <property type="entry name" value="Phosphorylase Kinase, domain 1"/>
    <property type="match status" value="1"/>
</dbReference>